<dbReference type="PATRIC" id="fig|1408103.3.peg.4147"/>
<feature type="signal peptide" evidence="2">
    <location>
        <begin position="1"/>
        <end position="18"/>
    </location>
</feature>
<dbReference type="InterPro" id="IPR032693">
    <property type="entry name" value="YtkA-like_dom"/>
</dbReference>
<dbReference type="Proteomes" id="UP000034166">
    <property type="component" value="Unassembled WGS sequence"/>
</dbReference>
<dbReference type="OrthoDB" id="2679563at2"/>
<gene>
    <name evidence="4" type="ORF">WQ57_18715</name>
</gene>
<feature type="region of interest" description="Disordered" evidence="1">
    <location>
        <begin position="24"/>
        <end position="83"/>
    </location>
</feature>
<feature type="domain" description="YtkA-like" evidence="3">
    <location>
        <begin position="84"/>
        <end position="159"/>
    </location>
</feature>
<evidence type="ECO:0000313" key="5">
    <source>
        <dbReference type="Proteomes" id="UP000034166"/>
    </source>
</evidence>
<feature type="chain" id="PRO_5038419302" description="YtkA-like domain-containing protein" evidence="2">
    <location>
        <begin position="19"/>
        <end position="179"/>
    </location>
</feature>
<reference evidence="4 5" key="1">
    <citation type="submission" date="2015-04" db="EMBL/GenBank/DDBJ databases">
        <title>Taxonomic description and genome sequence of Bacillus campisalis sp. nov., a novel member of the genus Bacillus isolated from solar saltern.</title>
        <authorList>
            <person name="Mathan Kumar R."/>
            <person name="Kaur G."/>
            <person name="Kumar A."/>
            <person name="Singh N.K."/>
            <person name="Kaur N."/>
            <person name="Kumar N."/>
            <person name="Mayilraj S."/>
        </authorList>
    </citation>
    <scope>NUCLEOTIDE SEQUENCE [LARGE SCALE GENOMIC DNA]</scope>
    <source>
        <strain evidence="4 5">SA2-6</strain>
    </source>
</reference>
<comment type="caution">
    <text evidence="4">The sequence shown here is derived from an EMBL/GenBank/DDBJ whole genome shotgun (WGS) entry which is preliminary data.</text>
</comment>
<evidence type="ECO:0000256" key="1">
    <source>
        <dbReference type="SAM" id="MobiDB-lite"/>
    </source>
</evidence>
<evidence type="ECO:0000259" key="3">
    <source>
        <dbReference type="Pfam" id="PF13115"/>
    </source>
</evidence>
<feature type="compositionally biased region" description="Basic and acidic residues" evidence="1">
    <location>
        <begin position="52"/>
        <end position="83"/>
    </location>
</feature>
<dbReference type="RefSeq" id="WP_046525293.1">
    <property type="nucleotide sequence ID" value="NZ_LAYY01000028.1"/>
</dbReference>
<organism evidence="4 5">
    <name type="scientific">Mesobacillus campisalis</name>
    <dbReference type="NCBI Taxonomy" id="1408103"/>
    <lineage>
        <taxon>Bacteria</taxon>
        <taxon>Bacillati</taxon>
        <taxon>Bacillota</taxon>
        <taxon>Bacilli</taxon>
        <taxon>Bacillales</taxon>
        <taxon>Bacillaceae</taxon>
        <taxon>Mesobacillus</taxon>
    </lineage>
</organism>
<dbReference type="Pfam" id="PF13115">
    <property type="entry name" value="YtkA"/>
    <property type="match status" value="1"/>
</dbReference>
<dbReference type="PROSITE" id="PS51257">
    <property type="entry name" value="PROKAR_LIPOPROTEIN"/>
    <property type="match status" value="1"/>
</dbReference>
<proteinExistence type="predicted"/>
<name>A0A0M2SU63_9BACI</name>
<keyword evidence="2" id="KW-0732">Signal</keyword>
<dbReference type="EMBL" id="LAYY01000028">
    <property type="protein sequence ID" value="KKK36527.1"/>
    <property type="molecule type" value="Genomic_DNA"/>
</dbReference>
<dbReference type="AlphaFoldDB" id="A0A0M2SU63"/>
<keyword evidence="5" id="KW-1185">Reference proteome</keyword>
<sequence length="179" mass="19561">MKKIIVFIAIFLMALLAACGNKEDTAPKKETVNETPVESPASEDSGNEGEDEHAGHEEDAYDDHEEHGEDDGGHGHAGHSHDGDVIIDLQSGYEVKVNENEEIAILVEEKGEPVTGATVTFDIWAEGQEEHDTIDSKEAGNGVYKASKVFEAAGMHKINVRVKKDDLEEEQLFTVFVSE</sequence>
<evidence type="ECO:0000256" key="2">
    <source>
        <dbReference type="SAM" id="SignalP"/>
    </source>
</evidence>
<evidence type="ECO:0000313" key="4">
    <source>
        <dbReference type="EMBL" id="KKK36527.1"/>
    </source>
</evidence>
<accession>A0A0M2SU63</accession>
<protein>
    <recommendedName>
        <fullName evidence="3">YtkA-like domain-containing protein</fullName>
    </recommendedName>
</protein>